<evidence type="ECO:0000256" key="1">
    <source>
        <dbReference type="SAM" id="Phobius"/>
    </source>
</evidence>
<keyword evidence="1" id="KW-0812">Transmembrane</keyword>
<dbReference type="AlphaFoldDB" id="A0AAV5T9U2"/>
<protein>
    <submittedName>
        <fullName evidence="2">Uncharacterized protein</fullName>
    </submittedName>
</protein>
<comment type="caution">
    <text evidence="2">The sequence shown here is derived from an EMBL/GenBank/DDBJ whole genome shotgun (WGS) entry which is preliminary data.</text>
</comment>
<feature type="non-terminal residue" evidence="2">
    <location>
        <position position="1"/>
    </location>
</feature>
<keyword evidence="1" id="KW-0472">Membrane</keyword>
<gene>
    <name evidence="2" type="ORF">PENTCL1PPCAC_14501</name>
</gene>
<feature type="transmembrane region" description="Helical" evidence="1">
    <location>
        <begin position="19"/>
        <end position="44"/>
    </location>
</feature>
<dbReference type="Proteomes" id="UP001432027">
    <property type="component" value="Unassembled WGS sequence"/>
</dbReference>
<evidence type="ECO:0000313" key="3">
    <source>
        <dbReference type="Proteomes" id="UP001432027"/>
    </source>
</evidence>
<name>A0AAV5T9U2_9BILA</name>
<keyword evidence="3" id="KW-1185">Reference proteome</keyword>
<proteinExistence type="predicted"/>
<feature type="non-terminal residue" evidence="2">
    <location>
        <position position="99"/>
    </location>
</feature>
<organism evidence="2 3">
    <name type="scientific">Pristionchus entomophagus</name>
    <dbReference type="NCBI Taxonomy" id="358040"/>
    <lineage>
        <taxon>Eukaryota</taxon>
        <taxon>Metazoa</taxon>
        <taxon>Ecdysozoa</taxon>
        <taxon>Nematoda</taxon>
        <taxon>Chromadorea</taxon>
        <taxon>Rhabditida</taxon>
        <taxon>Rhabditina</taxon>
        <taxon>Diplogasteromorpha</taxon>
        <taxon>Diplogasteroidea</taxon>
        <taxon>Neodiplogasteridae</taxon>
        <taxon>Pristionchus</taxon>
    </lineage>
</organism>
<sequence length="99" mass="11009">SVQIVERIFATVYISTYEALVKCTICVGIAVSFAGLFIFLHLYYRETDENLSSVFGEAFNFSHTIACCIPAPASVEVEHVNDATGESYFKNLLGSWDTR</sequence>
<evidence type="ECO:0000313" key="2">
    <source>
        <dbReference type="EMBL" id="GMS92326.1"/>
    </source>
</evidence>
<keyword evidence="1" id="KW-1133">Transmembrane helix</keyword>
<accession>A0AAV5T9U2</accession>
<reference evidence="2" key="1">
    <citation type="submission" date="2023-10" db="EMBL/GenBank/DDBJ databases">
        <title>Genome assembly of Pristionchus species.</title>
        <authorList>
            <person name="Yoshida K."/>
            <person name="Sommer R.J."/>
        </authorList>
    </citation>
    <scope>NUCLEOTIDE SEQUENCE</scope>
    <source>
        <strain evidence="2">RS0144</strain>
    </source>
</reference>
<dbReference type="EMBL" id="BTSX01000004">
    <property type="protein sequence ID" value="GMS92326.1"/>
    <property type="molecule type" value="Genomic_DNA"/>
</dbReference>